<dbReference type="Gene3D" id="3.30.379.10">
    <property type="entry name" value="Chitobiase/beta-hexosaminidase domain 2-like"/>
    <property type="match status" value="1"/>
</dbReference>
<dbReference type="InterPro" id="IPR029018">
    <property type="entry name" value="Hex-like_dom2"/>
</dbReference>
<reference evidence="4 5" key="1">
    <citation type="submission" date="2017-07" db="EMBL/GenBank/DDBJ databases">
        <title>A comparative genomics approach to explaining the enigmatic role of Gardnerella vaginalis in the vaginal microbiome.</title>
        <authorList>
            <person name="Vancuren S.J."/>
            <person name="Hill J.E."/>
        </authorList>
    </citation>
    <scope>NUCLEOTIDE SEQUENCE [LARGE SCALE GENOMIC DNA]</scope>
    <source>
        <strain evidence="4 5">WP023</strain>
    </source>
</reference>
<sequence length="162" mass="18248">MKIDNSNTEIIPSPQNISIYAKDTITLPQSSHISFINIKPDLRITTAAKQLCEDLKNNHNCNWSISYSEGYKSAISAAINKNLRIQEYKISSKISTNQTLINIEAGSIASICFAIQTIRQLIMQYGLILPSLQIQDFPEIPVRAYSYDVSRGRVPKLSWLKT</sequence>
<organism evidence="4 5">
    <name type="scientific">Gardnerella vaginalis</name>
    <dbReference type="NCBI Taxonomy" id="2702"/>
    <lineage>
        <taxon>Bacteria</taxon>
        <taxon>Bacillati</taxon>
        <taxon>Actinomycetota</taxon>
        <taxon>Actinomycetes</taxon>
        <taxon>Bifidobacteriales</taxon>
        <taxon>Bifidobacteriaceae</taxon>
        <taxon>Gardnerella</taxon>
    </lineage>
</organism>
<evidence type="ECO:0000313" key="4">
    <source>
        <dbReference type="EMBL" id="RFT26279.1"/>
    </source>
</evidence>
<dbReference type="Proteomes" id="UP000258379">
    <property type="component" value="Unassembled WGS sequence"/>
</dbReference>
<evidence type="ECO:0000256" key="2">
    <source>
        <dbReference type="ARBA" id="ARBA00023295"/>
    </source>
</evidence>
<evidence type="ECO:0000313" key="5">
    <source>
        <dbReference type="Proteomes" id="UP000258379"/>
    </source>
</evidence>
<dbReference type="AlphaFoldDB" id="A0A3E2C3D8"/>
<feature type="domain" description="Beta-hexosaminidase bacterial type N-terminal" evidence="3">
    <location>
        <begin position="8"/>
        <end position="136"/>
    </location>
</feature>
<protein>
    <submittedName>
        <fullName evidence="4">Glycosyl hydrolase family 20</fullName>
    </submittedName>
</protein>
<dbReference type="EMBL" id="NNRU01000011">
    <property type="protein sequence ID" value="RFT26279.1"/>
    <property type="molecule type" value="Genomic_DNA"/>
</dbReference>
<proteinExistence type="predicted"/>
<keyword evidence="1 4" id="KW-0378">Hydrolase</keyword>
<feature type="non-terminal residue" evidence="4">
    <location>
        <position position="162"/>
    </location>
</feature>
<dbReference type="GO" id="GO:0005975">
    <property type="term" value="P:carbohydrate metabolic process"/>
    <property type="evidence" value="ECO:0007669"/>
    <property type="project" value="UniProtKB-ARBA"/>
</dbReference>
<dbReference type="Pfam" id="PF02838">
    <property type="entry name" value="Glyco_hydro_20b"/>
    <property type="match status" value="1"/>
</dbReference>
<accession>A0A3E2C3D8</accession>
<dbReference type="InterPro" id="IPR015882">
    <property type="entry name" value="HEX_bac_N"/>
</dbReference>
<dbReference type="SUPFAM" id="SSF55545">
    <property type="entry name" value="beta-N-acetylhexosaminidase-like domain"/>
    <property type="match status" value="1"/>
</dbReference>
<dbReference type="GO" id="GO:0016798">
    <property type="term" value="F:hydrolase activity, acting on glycosyl bonds"/>
    <property type="evidence" value="ECO:0007669"/>
    <property type="project" value="UniProtKB-KW"/>
</dbReference>
<evidence type="ECO:0000256" key="1">
    <source>
        <dbReference type="ARBA" id="ARBA00022801"/>
    </source>
</evidence>
<name>A0A3E2C3D8_GARVA</name>
<gene>
    <name evidence="4" type="ORF">CG405_09120</name>
</gene>
<keyword evidence="2" id="KW-0326">Glycosidase</keyword>
<evidence type="ECO:0000259" key="3">
    <source>
        <dbReference type="Pfam" id="PF02838"/>
    </source>
</evidence>
<comment type="caution">
    <text evidence="4">The sequence shown here is derived from an EMBL/GenBank/DDBJ whole genome shotgun (WGS) entry which is preliminary data.</text>
</comment>